<dbReference type="Proteomes" id="UP000320876">
    <property type="component" value="Unassembled WGS sequence"/>
</dbReference>
<organism evidence="2 3">
    <name type="scientific">Amycolatopsis cihanbeyliensis</name>
    <dbReference type="NCBI Taxonomy" id="1128664"/>
    <lineage>
        <taxon>Bacteria</taxon>
        <taxon>Bacillati</taxon>
        <taxon>Actinomycetota</taxon>
        <taxon>Actinomycetes</taxon>
        <taxon>Pseudonocardiales</taxon>
        <taxon>Pseudonocardiaceae</taxon>
        <taxon>Amycolatopsis</taxon>
    </lineage>
</organism>
<comment type="caution">
    <text evidence="2">The sequence shown here is derived from an EMBL/GenBank/DDBJ whole genome shotgun (WGS) entry which is preliminary data.</text>
</comment>
<dbReference type="GO" id="GO:0016137">
    <property type="term" value="P:glycoside metabolic process"/>
    <property type="evidence" value="ECO:0007669"/>
    <property type="project" value="UniProtKB-ARBA"/>
</dbReference>
<accession>A0A542DRJ7</accession>
<dbReference type="SUPFAM" id="SSF102588">
    <property type="entry name" value="LmbE-like"/>
    <property type="match status" value="1"/>
</dbReference>
<evidence type="ECO:0000313" key="2">
    <source>
        <dbReference type="EMBL" id="TQJ05739.1"/>
    </source>
</evidence>
<dbReference type="AlphaFoldDB" id="A0A542DRJ7"/>
<name>A0A542DRJ7_AMYCI</name>
<sequence length="272" mass="27894">MDDYLAGDGALLALSPHLDDAVLSVGAALAAVAATGRPVVVCTVFAGKPVPPLSDPAVRFHRDCGLGEDAVAVRLREDLAAVAALGATPLHLPFLDALYRRHGDDWLCTWLGAHFDPGLPAEPELVAEITAEVGGLLRSLRPAAVWTCAAVGGHVDHRLTLATATAACAAEGVRLAQWEDLPYAIGRPAGSGPGRLLTGPVPATHRERKLAAIGEYHSQLGMLFPAGGPAWREAFAGHAAARLATHGAEELVWGAGPAAGAHASGSGLSPSR</sequence>
<dbReference type="Pfam" id="PF02585">
    <property type="entry name" value="PIG-L"/>
    <property type="match status" value="1"/>
</dbReference>
<keyword evidence="3" id="KW-1185">Reference proteome</keyword>
<keyword evidence="1" id="KW-0862">Zinc</keyword>
<dbReference type="RefSeq" id="WP_170220951.1">
    <property type="nucleotide sequence ID" value="NZ_VFML01000001.1"/>
</dbReference>
<proteinExistence type="predicted"/>
<evidence type="ECO:0000256" key="1">
    <source>
        <dbReference type="ARBA" id="ARBA00022833"/>
    </source>
</evidence>
<protein>
    <submittedName>
        <fullName evidence="2">LmbE family N-acetylglucosaminyl deacetylase</fullName>
    </submittedName>
</protein>
<gene>
    <name evidence="2" type="ORF">FB471_5576</name>
</gene>
<dbReference type="Gene3D" id="3.40.50.10320">
    <property type="entry name" value="LmbE-like"/>
    <property type="match status" value="1"/>
</dbReference>
<dbReference type="EMBL" id="VFML01000001">
    <property type="protein sequence ID" value="TQJ05739.1"/>
    <property type="molecule type" value="Genomic_DNA"/>
</dbReference>
<dbReference type="InterPro" id="IPR024078">
    <property type="entry name" value="LmbE-like_dom_sf"/>
</dbReference>
<dbReference type="InterPro" id="IPR003737">
    <property type="entry name" value="GlcNAc_PI_deacetylase-related"/>
</dbReference>
<reference evidence="2 3" key="1">
    <citation type="submission" date="2019-06" db="EMBL/GenBank/DDBJ databases">
        <title>Sequencing the genomes of 1000 actinobacteria strains.</title>
        <authorList>
            <person name="Klenk H.-P."/>
        </authorList>
    </citation>
    <scope>NUCLEOTIDE SEQUENCE [LARGE SCALE GENOMIC DNA]</scope>
    <source>
        <strain evidence="2 3">DSM 45679</strain>
    </source>
</reference>
<evidence type="ECO:0000313" key="3">
    <source>
        <dbReference type="Proteomes" id="UP000320876"/>
    </source>
</evidence>